<feature type="region of interest" description="Disordered" evidence="1">
    <location>
        <begin position="34"/>
        <end position="58"/>
    </location>
</feature>
<organism evidence="2 3">
    <name type="scientific">Rotaria socialis</name>
    <dbReference type="NCBI Taxonomy" id="392032"/>
    <lineage>
        <taxon>Eukaryota</taxon>
        <taxon>Metazoa</taxon>
        <taxon>Spiralia</taxon>
        <taxon>Gnathifera</taxon>
        <taxon>Rotifera</taxon>
        <taxon>Eurotatoria</taxon>
        <taxon>Bdelloidea</taxon>
        <taxon>Philodinida</taxon>
        <taxon>Philodinidae</taxon>
        <taxon>Rotaria</taxon>
    </lineage>
</organism>
<dbReference type="AlphaFoldDB" id="A0A818CV09"/>
<protein>
    <submittedName>
        <fullName evidence="2">Uncharacterized protein</fullName>
    </submittedName>
</protein>
<sequence length="78" mass="8413">HGSAGSVSMVHGPSPYGWRLPGFSLREETRSHLGRKCGLSPQGRNSTKGHGKSCGRVPRHLSCGLDPHGIAWRRDDAL</sequence>
<feature type="non-terminal residue" evidence="2">
    <location>
        <position position="1"/>
    </location>
</feature>
<comment type="caution">
    <text evidence="2">The sequence shown here is derived from an EMBL/GenBank/DDBJ whole genome shotgun (WGS) entry which is preliminary data.</text>
</comment>
<reference evidence="2" key="1">
    <citation type="submission" date="2021-02" db="EMBL/GenBank/DDBJ databases">
        <authorList>
            <person name="Nowell W R."/>
        </authorList>
    </citation>
    <scope>NUCLEOTIDE SEQUENCE</scope>
</reference>
<evidence type="ECO:0000313" key="3">
    <source>
        <dbReference type="Proteomes" id="UP000663865"/>
    </source>
</evidence>
<gene>
    <name evidence="2" type="ORF">KIK155_LOCUS11050</name>
</gene>
<accession>A0A818CV09</accession>
<feature type="compositionally biased region" description="Basic residues" evidence="1">
    <location>
        <begin position="47"/>
        <end position="58"/>
    </location>
</feature>
<name>A0A818CV09_9BILA</name>
<dbReference type="Proteomes" id="UP000663865">
    <property type="component" value="Unassembled WGS sequence"/>
</dbReference>
<dbReference type="EMBL" id="CAJNYV010001701">
    <property type="protein sequence ID" value="CAF3433807.1"/>
    <property type="molecule type" value="Genomic_DNA"/>
</dbReference>
<evidence type="ECO:0000313" key="2">
    <source>
        <dbReference type="EMBL" id="CAF3433807.1"/>
    </source>
</evidence>
<evidence type="ECO:0000256" key="1">
    <source>
        <dbReference type="SAM" id="MobiDB-lite"/>
    </source>
</evidence>
<proteinExistence type="predicted"/>